<proteinExistence type="inferred from homology"/>
<accession>A0A0G2Y268</accession>
<dbReference type="InterPro" id="IPR000210">
    <property type="entry name" value="BTB/POZ_dom"/>
</dbReference>
<evidence type="ECO:0000313" key="5">
    <source>
        <dbReference type="Proteomes" id="UP000240461"/>
    </source>
</evidence>
<comment type="similarity">
    <text evidence="1">Belongs to the mimivirus BTB/WD family.</text>
</comment>
<feature type="compositionally biased region" description="Acidic residues" evidence="2">
    <location>
        <begin position="482"/>
        <end position="494"/>
    </location>
</feature>
<dbReference type="PROSITE" id="PS50097">
    <property type="entry name" value="BTB"/>
    <property type="match status" value="1"/>
</dbReference>
<dbReference type="SUPFAM" id="SSF54695">
    <property type="entry name" value="POZ domain"/>
    <property type="match status" value="1"/>
</dbReference>
<dbReference type="Pfam" id="PF00651">
    <property type="entry name" value="BTB"/>
    <property type="match status" value="1"/>
</dbReference>
<evidence type="ECO:0000313" key="4">
    <source>
        <dbReference type="EMBL" id="AKI79835.1"/>
    </source>
</evidence>
<protein>
    <submittedName>
        <fullName evidence="4">BTB domain-containing protein</fullName>
    </submittedName>
</protein>
<dbReference type="KEGG" id="vg:80513633"/>
<dbReference type="InterPro" id="IPR011333">
    <property type="entry name" value="SKP1/BTB/POZ_sf"/>
</dbReference>
<dbReference type="CDD" id="cd18186">
    <property type="entry name" value="BTB_POZ_ZBTB_KLHL-like"/>
    <property type="match status" value="1"/>
</dbReference>
<evidence type="ECO:0000259" key="3">
    <source>
        <dbReference type="PROSITE" id="PS50097"/>
    </source>
</evidence>
<feature type="region of interest" description="Disordered" evidence="2">
    <location>
        <begin position="482"/>
        <end position="507"/>
    </location>
</feature>
<evidence type="ECO:0000256" key="2">
    <source>
        <dbReference type="SAM" id="MobiDB-lite"/>
    </source>
</evidence>
<sequence>MELSLSTLFNSEIFSDLTIEFIDNHNKTKIHVHKNILYLGCSYFRSMFNGFSELNSREIIIRVPDVNASIDVIKYFYGIEITNNNNWKYDLNIYACKKFFGLETEFPVNIIVVPSEIEDFLDFIDKIGYDDNTLKLIAKNLPESYNLQKFPKNFIKALFEILDTKYLILVFSHEIILVDINGTTYKSIKTDFCIKGICHIQNTTKIAYCTNNIIRVYDFEENKIVFEKNSYTHRICSANGKLFASEYNIVREINLNNCKSYRFFRSEYDEKIILELFYDNEFIIVFGQPHVHSSRIKTLICFYNMQTNDKIRSFYYDGNIDMLEYCPVNKCMLFCENSEKTGKIYRVYFYDDNIKIFTKKELVYKSKCSKIIKIIWVPIEYSLIFCCESGTIGVYYTMTNETKILMNINDKIKDATLIKNNILAILSNNTVYILDINKCDDNISVNKINLRTDIVKIMSTSSINIKLANKISELLDNIDDNSDDDSDNSDSDNSDSDKVNDIIINKK</sequence>
<name>A0A0G2Y268_9VIRU</name>
<reference evidence="4 5" key="1">
    <citation type="submission" date="2014-10" db="EMBL/GenBank/DDBJ databases">
        <title>Pan-genome analysis of Brazilian lineage A amoebal mimiviruses.</title>
        <authorList>
            <person name="Assis F.L."/>
            <person name="Abrahao J.S."/>
            <person name="Kroon E.G."/>
            <person name="Dornas F.P."/>
            <person name="Andrade K.R."/>
            <person name="Borato P.V.M."/>
            <person name="Pilotto M.R."/>
            <person name="Benamar S."/>
            <person name="LaScola B."/>
            <person name="Colson P."/>
        </authorList>
    </citation>
    <scope>NUCLEOTIDE SEQUENCE [LARGE SCALE GENOMIC DNA]</scope>
    <source>
        <strain evidence="4 5">Kroon</strain>
    </source>
</reference>
<feature type="domain" description="BTB" evidence="3">
    <location>
        <begin position="15"/>
        <end position="85"/>
    </location>
</feature>
<dbReference type="Gene3D" id="3.30.710.10">
    <property type="entry name" value="Potassium Channel Kv1.1, Chain A"/>
    <property type="match status" value="1"/>
</dbReference>
<dbReference type="EMBL" id="KM982402">
    <property type="protein sequence ID" value="AKI79835.1"/>
    <property type="molecule type" value="Genomic_DNA"/>
</dbReference>
<organism evidence="4 5">
    <name type="scientific">Acanthamoeba polyphaga mimivirus Kroon</name>
    <dbReference type="NCBI Taxonomy" id="3069720"/>
    <lineage>
        <taxon>Viruses</taxon>
        <taxon>Varidnaviria</taxon>
        <taxon>Bamfordvirae</taxon>
        <taxon>Nucleocytoviricota</taxon>
        <taxon>Megaviricetes</taxon>
        <taxon>Imitervirales</taxon>
        <taxon>Mimiviridae</taxon>
        <taxon>Megamimivirinae</taxon>
        <taxon>Mimivirus</taxon>
        <taxon>Mimivirus lagoaense</taxon>
    </lineage>
</organism>
<keyword evidence="5" id="KW-1185">Reference proteome</keyword>
<evidence type="ECO:0000256" key="1">
    <source>
        <dbReference type="ARBA" id="ARBA00006497"/>
    </source>
</evidence>
<dbReference type="Proteomes" id="UP000240461">
    <property type="component" value="Segment"/>
</dbReference>
<dbReference type="SUPFAM" id="SSF69322">
    <property type="entry name" value="Tricorn protease domain 2"/>
    <property type="match status" value="1"/>
</dbReference>